<dbReference type="RefSeq" id="WP_115011338.1">
    <property type="nucleotide sequence ID" value="NZ_UGHV01000001.1"/>
</dbReference>
<gene>
    <name evidence="12" type="primary">algA</name>
    <name evidence="12" type="ORF">NCTC12410_00884</name>
</gene>
<evidence type="ECO:0000256" key="6">
    <source>
        <dbReference type="ARBA" id="ARBA00023134"/>
    </source>
</evidence>
<evidence type="ECO:0000256" key="7">
    <source>
        <dbReference type="ARBA" id="ARBA00047343"/>
    </source>
</evidence>
<comment type="similarity">
    <text evidence="1 8">Belongs to the mannose-6-phosphate isomerase type 2 family.</text>
</comment>
<dbReference type="GO" id="GO:0004475">
    <property type="term" value="F:mannose-1-phosphate guanylyltransferase (GTP) activity"/>
    <property type="evidence" value="ECO:0007669"/>
    <property type="project" value="UniProtKB-EC"/>
</dbReference>
<evidence type="ECO:0000259" key="9">
    <source>
        <dbReference type="Pfam" id="PF00483"/>
    </source>
</evidence>
<organism evidence="12 13">
    <name type="scientific">Helicobacter canis</name>
    <dbReference type="NCBI Taxonomy" id="29419"/>
    <lineage>
        <taxon>Bacteria</taxon>
        <taxon>Pseudomonadati</taxon>
        <taxon>Campylobacterota</taxon>
        <taxon>Epsilonproteobacteria</taxon>
        <taxon>Campylobacterales</taxon>
        <taxon>Helicobacteraceae</taxon>
        <taxon>Helicobacter</taxon>
    </lineage>
</organism>
<proteinExistence type="inferred from homology"/>
<dbReference type="CDD" id="cd02509">
    <property type="entry name" value="GDP-M1P_Guanylyltransferase"/>
    <property type="match status" value="1"/>
</dbReference>
<evidence type="ECO:0000256" key="8">
    <source>
        <dbReference type="RuleBase" id="RU004190"/>
    </source>
</evidence>
<dbReference type="Pfam" id="PF22640">
    <property type="entry name" value="ManC_GMP_beta-helix"/>
    <property type="match status" value="1"/>
</dbReference>
<dbReference type="InterPro" id="IPR014710">
    <property type="entry name" value="RmlC-like_jellyroll"/>
</dbReference>
<accession>A0A377J434</accession>
<evidence type="ECO:0000256" key="5">
    <source>
        <dbReference type="ARBA" id="ARBA00022741"/>
    </source>
</evidence>
<evidence type="ECO:0000256" key="2">
    <source>
        <dbReference type="ARBA" id="ARBA00012387"/>
    </source>
</evidence>
<dbReference type="InterPro" id="IPR054566">
    <property type="entry name" value="ManC/GMP-like_b-helix"/>
</dbReference>
<dbReference type="SUPFAM" id="SSF51182">
    <property type="entry name" value="RmlC-like cupins"/>
    <property type="match status" value="1"/>
</dbReference>
<dbReference type="InterPro" id="IPR051161">
    <property type="entry name" value="Mannose-6P_isomerase_type2"/>
</dbReference>
<dbReference type="GO" id="GO:0009298">
    <property type="term" value="P:GDP-mannose biosynthetic process"/>
    <property type="evidence" value="ECO:0007669"/>
    <property type="project" value="TreeGrafter"/>
</dbReference>
<dbReference type="Proteomes" id="UP000254841">
    <property type="component" value="Unassembled WGS sequence"/>
</dbReference>
<dbReference type="Gene3D" id="2.60.120.10">
    <property type="entry name" value="Jelly Rolls"/>
    <property type="match status" value="1"/>
</dbReference>
<dbReference type="FunFam" id="2.60.120.10:FF:000032">
    <property type="entry name" value="Mannose-1-phosphate guanylyltransferase/mannose-6-phosphate isomerase"/>
    <property type="match status" value="1"/>
</dbReference>
<evidence type="ECO:0000256" key="4">
    <source>
        <dbReference type="ARBA" id="ARBA00022695"/>
    </source>
</evidence>
<dbReference type="GO" id="GO:0000271">
    <property type="term" value="P:polysaccharide biosynthetic process"/>
    <property type="evidence" value="ECO:0007669"/>
    <property type="project" value="InterPro"/>
</dbReference>
<dbReference type="SUPFAM" id="SSF53448">
    <property type="entry name" value="Nucleotide-diphospho-sugar transferases"/>
    <property type="match status" value="1"/>
</dbReference>
<evidence type="ECO:0000256" key="3">
    <source>
        <dbReference type="ARBA" id="ARBA00022679"/>
    </source>
</evidence>
<dbReference type="GO" id="GO:0016853">
    <property type="term" value="F:isomerase activity"/>
    <property type="evidence" value="ECO:0007669"/>
    <property type="project" value="UniProtKB-KW"/>
</dbReference>
<dbReference type="InterPro" id="IPR029044">
    <property type="entry name" value="Nucleotide-diphossugar_trans"/>
</dbReference>
<dbReference type="Pfam" id="PF01050">
    <property type="entry name" value="MannoseP_isomer"/>
    <property type="match status" value="1"/>
</dbReference>
<feature type="domain" description="Mannose-6-phosphate isomerase type II C-terminal" evidence="10">
    <location>
        <begin position="361"/>
        <end position="471"/>
    </location>
</feature>
<dbReference type="InterPro" id="IPR049577">
    <property type="entry name" value="GMPP_N"/>
</dbReference>
<evidence type="ECO:0000256" key="1">
    <source>
        <dbReference type="ARBA" id="ARBA00006115"/>
    </source>
</evidence>
<keyword evidence="4" id="KW-0548">Nucleotidyltransferase</keyword>
<dbReference type="InterPro" id="IPR005835">
    <property type="entry name" value="NTP_transferase_dom"/>
</dbReference>
<feature type="domain" description="Nucleotidyl transferase" evidence="9">
    <location>
        <begin position="5"/>
        <end position="293"/>
    </location>
</feature>
<keyword evidence="5" id="KW-0547">Nucleotide-binding</keyword>
<protein>
    <recommendedName>
        <fullName evidence="2">mannose-1-phosphate guanylyltransferase</fullName>
        <ecNumber evidence="2">2.7.7.13</ecNumber>
    </recommendedName>
</protein>
<dbReference type="AlphaFoldDB" id="A0A377J434"/>
<dbReference type="Gene3D" id="3.90.550.10">
    <property type="entry name" value="Spore Coat Polysaccharide Biosynthesis Protein SpsA, Chain A"/>
    <property type="match status" value="1"/>
</dbReference>
<reference evidence="12 13" key="1">
    <citation type="submission" date="2018-06" db="EMBL/GenBank/DDBJ databases">
        <authorList>
            <consortium name="Pathogen Informatics"/>
            <person name="Doyle S."/>
        </authorList>
    </citation>
    <scope>NUCLEOTIDE SEQUENCE [LARGE SCALE GENOMIC DNA]</scope>
    <source>
        <strain evidence="12 13">NCTC12410</strain>
    </source>
</reference>
<dbReference type="InterPro" id="IPR006375">
    <property type="entry name" value="Man1P_GuaTrfase/Man6P_Isoase"/>
</dbReference>
<comment type="catalytic activity">
    <reaction evidence="7">
        <text>alpha-D-mannose 1-phosphate + GTP + H(+) = GDP-alpha-D-mannose + diphosphate</text>
        <dbReference type="Rhea" id="RHEA:15229"/>
        <dbReference type="ChEBI" id="CHEBI:15378"/>
        <dbReference type="ChEBI" id="CHEBI:33019"/>
        <dbReference type="ChEBI" id="CHEBI:37565"/>
        <dbReference type="ChEBI" id="CHEBI:57527"/>
        <dbReference type="ChEBI" id="CHEBI:58409"/>
        <dbReference type="EC" id="2.7.7.13"/>
    </reaction>
</comment>
<evidence type="ECO:0000313" key="13">
    <source>
        <dbReference type="Proteomes" id="UP000254841"/>
    </source>
</evidence>
<evidence type="ECO:0000313" key="12">
    <source>
        <dbReference type="EMBL" id="STO97065.1"/>
    </source>
</evidence>
<dbReference type="CDD" id="cd02213">
    <property type="entry name" value="cupin_PMI_typeII_C"/>
    <property type="match status" value="1"/>
</dbReference>
<dbReference type="EC" id="2.7.7.13" evidence="2"/>
<evidence type="ECO:0000259" key="11">
    <source>
        <dbReference type="Pfam" id="PF22640"/>
    </source>
</evidence>
<dbReference type="GO" id="GO:0005525">
    <property type="term" value="F:GTP binding"/>
    <property type="evidence" value="ECO:0007669"/>
    <property type="project" value="UniProtKB-KW"/>
</dbReference>
<name>A0A377J434_9HELI</name>
<keyword evidence="6" id="KW-0342">GTP-binding</keyword>
<dbReference type="EMBL" id="UGHV01000001">
    <property type="protein sequence ID" value="STO97065.1"/>
    <property type="molecule type" value="Genomic_DNA"/>
</dbReference>
<keyword evidence="12" id="KW-0413">Isomerase</keyword>
<keyword evidence="3" id="KW-0808">Transferase</keyword>
<feature type="domain" description="MannoseP isomerase/GMP-like beta-helix" evidence="11">
    <location>
        <begin position="303"/>
        <end position="353"/>
    </location>
</feature>
<dbReference type="InterPro" id="IPR011051">
    <property type="entry name" value="RmlC_Cupin_sf"/>
</dbReference>
<dbReference type="Pfam" id="PF00483">
    <property type="entry name" value="NTP_transferase"/>
    <property type="match status" value="1"/>
</dbReference>
<dbReference type="InterPro" id="IPR001538">
    <property type="entry name" value="Man6P_isomerase-2_C"/>
</dbReference>
<dbReference type="NCBIfam" id="TIGR01479">
    <property type="entry name" value="GMP_PMI"/>
    <property type="match status" value="1"/>
</dbReference>
<dbReference type="PANTHER" id="PTHR46390:SF1">
    <property type="entry name" value="MANNOSE-1-PHOSPHATE GUANYLYLTRANSFERASE"/>
    <property type="match status" value="1"/>
</dbReference>
<dbReference type="OrthoDB" id="9806359at2"/>
<sequence>MVVSILCGGSGTRLFPLSRELLPKQFAHILPKTDKYATSLFQETLARNVALCAEQGREPKIQIITNESLYFLAKDQAHDLGVQIDHFILESYGKNTAPALAMAALHTQKHYGGDEIILALPSDHLIAKDNYQSCIEQALEQARHNQIVTFGITPTSPHTGYGYIRVEQGSGRVLGFYEKPESKTAQKYVDSGEYFWNSGMFCFKASVLLDGLKHHANDIYTLCEEIFAQSQSQIIDEQECVRLDRELSQGLREESIDYALMEKADNIACITSQLRWSDVGSFESLSEEYPKDAQNNATNTHFIAKDSRNNFILSSRPVVGVGVEDMIIVDSDDCLLVSKMGESARIKEVLPHLRESYPELARTHRTTYRPWGSYTILLESSFYKIKQIIVKPKSRLSLQKHFHRNEHWIIVNGSAVVQLGDKEIFLQTNQSTYIPMGQPHRLENPGKIPLVVIEVQMGEYLGEDDIVRLADDYARK</sequence>
<dbReference type="PANTHER" id="PTHR46390">
    <property type="entry name" value="MANNOSE-1-PHOSPHATE GUANYLYLTRANSFERASE"/>
    <property type="match status" value="1"/>
</dbReference>
<evidence type="ECO:0000259" key="10">
    <source>
        <dbReference type="Pfam" id="PF01050"/>
    </source>
</evidence>